<evidence type="ECO:0000313" key="2">
    <source>
        <dbReference type="Proteomes" id="UP000812287"/>
    </source>
</evidence>
<organism evidence="1 2">
    <name type="scientific">Guyanagaster necrorhizus</name>
    <dbReference type="NCBI Taxonomy" id="856835"/>
    <lineage>
        <taxon>Eukaryota</taxon>
        <taxon>Fungi</taxon>
        <taxon>Dikarya</taxon>
        <taxon>Basidiomycota</taxon>
        <taxon>Agaricomycotina</taxon>
        <taxon>Agaricomycetes</taxon>
        <taxon>Agaricomycetidae</taxon>
        <taxon>Agaricales</taxon>
        <taxon>Marasmiineae</taxon>
        <taxon>Physalacriaceae</taxon>
        <taxon>Guyanagaster</taxon>
    </lineage>
</organism>
<proteinExistence type="predicted"/>
<dbReference type="AlphaFoldDB" id="A0A9P8AM94"/>
<accession>A0A9P8AM94</accession>
<evidence type="ECO:0000313" key="1">
    <source>
        <dbReference type="EMBL" id="KAG7441033.1"/>
    </source>
</evidence>
<dbReference type="EMBL" id="MU250564">
    <property type="protein sequence ID" value="KAG7441033.1"/>
    <property type="molecule type" value="Genomic_DNA"/>
</dbReference>
<protein>
    <submittedName>
        <fullName evidence="1">Uncharacterized protein</fullName>
    </submittedName>
</protein>
<sequence length="160" mass="17960">MNLEEAYPRWARFTALPMLVMIGLDGGKSNNVIAAELPIWRTRKGNLKKWPGPVVSEYGELEVIVSWGSKLAPFRSIRPFKICMKEAKNVEIENVLPMFREADNATTPQEGQVSTKTTTITLFSVCSRVPHNLFSFPHGYIEQDLTHPIAKAANQYPALS</sequence>
<name>A0A9P8AM94_9AGAR</name>
<gene>
    <name evidence="1" type="ORF">BT62DRAFT_1012069</name>
</gene>
<keyword evidence="2" id="KW-1185">Reference proteome</keyword>
<dbReference type="Proteomes" id="UP000812287">
    <property type="component" value="Unassembled WGS sequence"/>
</dbReference>
<dbReference type="RefSeq" id="XP_043034533.1">
    <property type="nucleotide sequence ID" value="XM_043177874.1"/>
</dbReference>
<dbReference type="GeneID" id="66100161"/>
<comment type="caution">
    <text evidence="1">The sequence shown here is derived from an EMBL/GenBank/DDBJ whole genome shotgun (WGS) entry which is preliminary data.</text>
</comment>
<reference evidence="1" key="1">
    <citation type="submission" date="2020-11" db="EMBL/GenBank/DDBJ databases">
        <title>Adaptations for nitrogen fixation in a non-lichenized fungal sporocarp promotes dispersal by wood-feeding termites.</title>
        <authorList>
            <consortium name="DOE Joint Genome Institute"/>
            <person name="Koch R.A."/>
            <person name="Yoon G."/>
            <person name="Arayal U."/>
            <person name="Lail K."/>
            <person name="Amirebrahimi M."/>
            <person name="Labutti K."/>
            <person name="Lipzen A."/>
            <person name="Riley R."/>
            <person name="Barry K."/>
            <person name="Henrissat B."/>
            <person name="Grigoriev I.V."/>
            <person name="Herr J.R."/>
            <person name="Aime M.C."/>
        </authorList>
    </citation>
    <scope>NUCLEOTIDE SEQUENCE</scope>
    <source>
        <strain evidence="1">MCA 3950</strain>
    </source>
</reference>